<name>A0A3B4A1M4_9GOBI</name>
<dbReference type="PANTHER" id="PTHR48484">
    <property type="entry name" value="PRO-INTERLEUKIN-16"/>
    <property type="match status" value="1"/>
</dbReference>
<dbReference type="STRING" id="409849.ENSPMGP00000010534"/>
<keyword evidence="4" id="KW-1185">Reference proteome</keyword>
<feature type="region of interest" description="Disordered" evidence="1">
    <location>
        <begin position="290"/>
        <end position="357"/>
    </location>
</feature>
<dbReference type="CDD" id="cd06762">
    <property type="entry name" value="PDZ6_PDZD2-PDZ3_hPro-IL-16-like"/>
    <property type="match status" value="1"/>
</dbReference>
<dbReference type="InterPro" id="IPR001478">
    <property type="entry name" value="PDZ"/>
</dbReference>
<reference evidence="3" key="1">
    <citation type="submission" date="2025-08" db="UniProtKB">
        <authorList>
            <consortium name="Ensembl"/>
        </authorList>
    </citation>
    <scope>IDENTIFICATION</scope>
</reference>
<dbReference type="Proteomes" id="UP000261520">
    <property type="component" value="Unplaced"/>
</dbReference>
<accession>A0A3B4A1M4</accession>
<dbReference type="FunFam" id="2.30.42.10:FF:000122">
    <property type="entry name" value="Pro-interleukin-16"/>
    <property type="match status" value="1"/>
</dbReference>
<evidence type="ECO:0000259" key="2">
    <source>
        <dbReference type="PROSITE" id="PS50106"/>
    </source>
</evidence>
<dbReference type="SMART" id="SM00228">
    <property type="entry name" value="PDZ"/>
    <property type="match status" value="2"/>
</dbReference>
<feature type="compositionally biased region" description="Basic and acidic residues" evidence="1">
    <location>
        <begin position="38"/>
        <end position="51"/>
    </location>
</feature>
<dbReference type="GO" id="GO:0005125">
    <property type="term" value="F:cytokine activity"/>
    <property type="evidence" value="ECO:0007669"/>
    <property type="project" value="InterPro"/>
</dbReference>
<dbReference type="AlphaFoldDB" id="A0A3B4A1M4"/>
<dbReference type="PROSITE" id="PS50106">
    <property type="entry name" value="PDZ"/>
    <property type="match status" value="2"/>
</dbReference>
<reference evidence="3" key="2">
    <citation type="submission" date="2025-09" db="UniProtKB">
        <authorList>
            <consortium name="Ensembl"/>
        </authorList>
    </citation>
    <scope>IDENTIFICATION</scope>
</reference>
<dbReference type="GO" id="GO:0050930">
    <property type="term" value="P:induction of positive chemotaxis"/>
    <property type="evidence" value="ECO:0007669"/>
    <property type="project" value="InterPro"/>
</dbReference>
<proteinExistence type="predicted"/>
<feature type="region of interest" description="Disordered" evidence="1">
    <location>
        <begin position="382"/>
        <end position="410"/>
    </location>
</feature>
<dbReference type="Gene3D" id="2.30.42.10">
    <property type="match status" value="2"/>
</dbReference>
<feature type="domain" description="PDZ" evidence="2">
    <location>
        <begin position="496"/>
        <end position="567"/>
    </location>
</feature>
<feature type="domain" description="PDZ" evidence="2">
    <location>
        <begin position="610"/>
        <end position="692"/>
    </location>
</feature>
<dbReference type="PANTHER" id="PTHR48484:SF1">
    <property type="entry name" value="DENTIN SIALOPHOSPHOPROTEIN"/>
    <property type="match status" value="1"/>
</dbReference>
<evidence type="ECO:0000256" key="1">
    <source>
        <dbReference type="SAM" id="MobiDB-lite"/>
    </source>
</evidence>
<feature type="compositionally biased region" description="Low complexity" evidence="1">
    <location>
        <begin position="293"/>
        <end position="315"/>
    </location>
</feature>
<feature type="compositionally biased region" description="Polar residues" evidence="1">
    <location>
        <begin position="331"/>
        <end position="350"/>
    </location>
</feature>
<feature type="region of interest" description="Disordered" evidence="1">
    <location>
        <begin position="36"/>
        <end position="109"/>
    </location>
</feature>
<dbReference type="GO" id="GO:0042609">
    <property type="term" value="F:CD4 receptor binding"/>
    <property type="evidence" value="ECO:0007669"/>
    <property type="project" value="TreeGrafter"/>
</dbReference>
<protein>
    <recommendedName>
        <fullName evidence="2">PDZ domain-containing protein</fullName>
    </recommendedName>
</protein>
<evidence type="ECO:0000313" key="3">
    <source>
        <dbReference type="Ensembl" id="ENSPMGP00000010534.1"/>
    </source>
</evidence>
<dbReference type="Ensembl" id="ENSPMGT00000011231.1">
    <property type="protein sequence ID" value="ENSPMGP00000010534.1"/>
    <property type="gene ID" value="ENSPMGG00000008722.1"/>
</dbReference>
<dbReference type="Pfam" id="PF00595">
    <property type="entry name" value="PDZ"/>
    <property type="match status" value="2"/>
</dbReference>
<feature type="compositionally biased region" description="Basic and acidic residues" evidence="1">
    <location>
        <begin position="89"/>
        <end position="109"/>
    </location>
</feature>
<dbReference type="InterPro" id="IPR036034">
    <property type="entry name" value="PDZ_sf"/>
</dbReference>
<dbReference type="GO" id="GO:0030595">
    <property type="term" value="P:leukocyte chemotaxis"/>
    <property type="evidence" value="ECO:0007669"/>
    <property type="project" value="TreeGrafter"/>
</dbReference>
<sequence length="698" mass="77170">MDFLSTTGREYNTQTGAHFTIRSANSLSYNEAWRTSRYKREEKESRDRPGTKTESSLHYQPRICSGVKGQSLESDKTPIKQNQSSLQDDSSKYDQTGKSERRGRTEWRRNYLSSRSKSLDWGTRTKSPERSWNYREDILGRTGDRRAEGSKVMSTVYAYNTVNKTNDQDFTLSKAKGQSLPSRYTSTSLGPKGGQSILERIEKLYGSMVCGNTEDYKTTESFCKSIRYEVSKFKRVPDKEFQNARDPKGFNEYSKTILDLSNTKVSPPIMDFNFDETDFGKVVNPLKLRDINTSSGSDISTPTSSDSDETPTNTPGTSPHLSPTAPPQKTPPLTLNKSSLDSSTPLTSNLPDLVSKDDLNGKKRILDLNAWLDGLNPQIKAWEDNKEEDDDSTQKDEDSNYDSDSGESSVTVTSAMSNKSFSVSLADLCNFAGVDYESENDTDEWQPAGRRSASLSSDISAFSHVSVLPTEELDKLIEDVKSIGDDNLQDYEDVHVVVLHKEIGVGLGFSLAGGVDQNKPVTVHKVFHSGVAAQEGSIKEGDQVLSINGSALSGFAHWEALRVLRRAKSREMGVVVLKKPDMRALSDESTLAMTQGPTPAQVNETSQYITVSLEKTDRDLGFSLEGGVDSSLGNKPLTVQKVFQGGPVEKVLPGDEVLEVNGVSVVGLRRLEAWTLIRKLSPGPVSVVLRRRPQLQNP</sequence>
<dbReference type="SUPFAM" id="SSF50156">
    <property type="entry name" value="PDZ domain-like"/>
    <property type="match status" value="2"/>
</dbReference>
<dbReference type="InterPro" id="IPR055287">
    <property type="entry name" value="IL-16-like"/>
</dbReference>
<evidence type="ECO:0000313" key="4">
    <source>
        <dbReference type="Proteomes" id="UP000261520"/>
    </source>
</evidence>
<feature type="compositionally biased region" description="Polar residues" evidence="1">
    <location>
        <begin position="79"/>
        <end position="88"/>
    </location>
</feature>
<organism evidence="3 4">
    <name type="scientific">Periophthalmus magnuspinnatus</name>
    <dbReference type="NCBI Taxonomy" id="409849"/>
    <lineage>
        <taxon>Eukaryota</taxon>
        <taxon>Metazoa</taxon>
        <taxon>Chordata</taxon>
        <taxon>Craniata</taxon>
        <taxon>Vertebrata</taxon>
        <taxon>Euteleostomi</taxon>
        <taxon>Actinopterygii</taxon>
        <taxon>Neopterygii</taxon>
        <taxon>Teleostei</taxon>
        <taxon>Neoteleostei</taxon>
        <taxon>Acanthomorphata</taxon>
        <taxon>Gobiaria</taxon>
        <taxon>Gobiiformes</taxon>
        <taxon>Gobioidei</taxon>
        <taxon>Gobiidae</taxon>
        <taxon>Oxudercinae</taxon>
        <taxon>Periophthalmus</taxon>
    </lineage>
</organism>